<dbReference type="KEGG" id="bsan:CHH28_07920"/>
<evidence type="ECO:0000313" key="3">
    <source>
        <dbReference type="Proteomes" id="UP000202440"/>
    </source>
</evidence>
<protein>
    <submittedName>
        <fullName evidence="2">Uncharacterized protein</fullName>
    </submittedName>
</protein>
<keyword evidence="3" id="KW-1185">Reference proteome</keyword>
<feature type="compositionally biased region" description="Basic and acidic residues" evidence="1">
    <location>
        <begin position="335"/>
        <end position="346"/>
    </location>
</feature>
<feature type="region of interest" description="Disordered" evidence="1">
    <location>
        <begin position="85"/>
        <end position="151"/>
    </location>
</feature>
<dbReference type="EMBL" id="CP022530">
    <property type="protein sequence ID" value="ASP38607.1"/>
    <property type="molecule type" value="Genomic_DNA"/>
</dbReference>
<feature type="region of interest" description="Disordered" evidence="1">
    <location>
        <begin position="283"/>
        <end position="346"/>
    </location>
</feature>
<evidence type="ECO:0000313" key="2">
    <source>
        <dbReference type="EMBL" id="ASP38607.1"/>
    </source>
</evidence>
<dbReference type="AlphaFoldDB" id="A0A222FHR8"/>
<feature type="compositionally biased region" description="Low complexity" evidence="1">
    <location>
        <begin position="283"/>
        <end position="295"/>
    </location>
</feature>
<dbReference type="InterPro" id="IPR025157">
    <property type="entry name" value="Hemagglutinin_rpt"/>
</dbReference>
<feature type="compositionally biased region" description="Polar residues" evidence="1">
    <location>
        <begin position="304"/>
        <end position="317"/>
    </location>
</feature>
<proteinExistence type="predicted"/>
<dbReference type="GO" id="GO:0003824">
    <property type="term" value="F:catalytic activity"/>
    <property type="evidence" value="ECO:0007669"/>
    <property type="project" value="UniProtKB-ARBA"/>
</dbReference>
<dbReference type="Proteomes" id="UP000202440">
    <property type="component" value="Chromosome"/>
</dbReference>
<sequence>MASGYTCAIPGKYRLFHHVYHDTSAKTSKHSSESSTKQHGSEFTITGNASVSARDGGAIDIIGSSLDVGEHLSLDADDVNILASANESRSDSSEQSRSAGFSVSTSGAEGASAAQQMAAASGSANVNMQNSDSDSSSKTYNNSSIKAGSFSSTSKNLHLAGANVEITGDIDIITDNLVVESLQNESRSSHSSEGGGFSASSGGGGTVSYNNTDGSSERAWTDNQTTLIGGGNVNINAKNTEVHGAVVANAVRNEDGSLTDLGNLNLITDELTVTDLQDTDVSESSGVNLSVSVSSGKDEKGEHQLSSNSTTVGLTNQGHRKEQTTAGTLGGGTITRRDGSEHELGDTNRDLDQRQVVTLDQQTGGLNATVTVDHRLLSEEGRNEIKKTFVDTSQHVQEIAQAADDLTSTDIDTLAALNKVDEYATNRKVIAEKAADEAEQNKLRGDEGAEGSQEGLQELSNALTDAHGLEQGAEVALYDGSQVNDDTVAIDKTAVNKSEVAGAYHERDQGIYVNVDKTDMTDSTATVTTLVHEQTRHQMAENGDTGRLSRDDQTTLAHAAGERAGDAWEAYSDLAGVSTKGGSTAAQWRETQRHSAAVQQGTQNMAAINNNELKARQLNANEASMMDQARAAIDNSGLSDAEKAAQKSRLDDLACAEVQCAAGVNSNDPRYGELVAKQERGEAIKQNDNTDIIDMMGDLGVETVAQEETTIKNSFLGTDRVVTSDEQQFEYDAGDEAQDFASKNTREFAERVNNAAEAAVNGVLVVAAPVVDGLDNQENGFGFTEHMAQQTRDNIDGALNHESDVGQRVLNSFSSETFEEAPNYVLDTGLAAAGMLFPAAKGVKKADDVAQDTFENLGKKSSQLDDSLIEVIRENADKSRSKKVEYDVDNETGFDSLANRRREAESNRELYQERMKDTSPETLDNRHVDNDLYENDRRTGDKPEEGAKNKESSRTITNFVRDVVKNVNEISELFE</sequence>
<reference evidence="2 3" key="1">
    <citation type="submission" date="2017-07" db="EMBL/GenBank/DDBJ databases">
        <title>Annotated genome sequence of Bacterioplanes sanyensis isolated from Red Sea.</title>
        <authorList>
            <person name="Rehman Z.U."/>
        </authorList>
    </citation>
    <scope>NUCLEOTIDE SEQUENCE [LARGE SCALE GENOMIC DNA]</scope>
    <source>
        <strain evidence="2 3">NV9</strain>
    </source>
</reference>
<feature type="compositionally biased region" description="Gly residues" evidence="1">
    <location>
        <begin position="193"/>
        <end position="206"/>
    </location>
</feature>
<dbReference type="Pfam" id="PF13332">
    <property type="entry name" value="Fil_haemagg_2"/>
    <property type="match status" value="1"/>
</dbReference>
<evidence type="ECO:0000256" key="1">
    <source>
        <dbReference type="SAM" id="MobiDB-lite"/>
    </source>
</evidence>
<feature type="region of interest" description="Disordered" evidence="1">
    <location>
        <begin position="184"/>
        <end position="218"/>
    </location>
</feature>
<gene>
    <name evidence="2" type="ORF">CHH28_07920</name>
</gene>
<organism evidence="2 3">
    <name type="scientific">Bacterioplanes sanyensis</name>
    <dbReference type="NCBI Taxonomy" id="1249553"/>
    <lineage>
        <taxon>Bacteria</taxon>
        <taxon>Pseudomonadati</taxon>
        <taxon>Pseudomonadota</taxon>
        <taxon>Gammaproteobacteria</taxon>
        <taxon>Oceanospirillales</taxon>
        <taxon>Oceanospirillaceae</taxon>
        <taxon>Bacterioplanes</taxon>
    </lineage>
</organism>
<feature type="region of interest" description="Disordered" evidence="1">
    <location>
        <begin position="902"/>
        <end position="953"/>
    </location>
</feature>
<name>A0A222FHR8_9GAMM</name>
<feature type="compositionally biased region" description="Low complexity" evidence="1">
    <location>
        <begin position="95"/>
        <end position="144"/>
    </location>
</feature>
<accession>A0A222FHR8</accession>